<dbReference type="OrthoDB" id="4829374at2"/>
<proteinExistence type="predicted"/>
<dbReference type="AlphaFoldDB" id="A0A510V6J6"/>
<gene>
    <name evidence="1" type="ORF">CXY01_30170</name>
</gene>
<comment type="caution">
    <text evidence="1">The sequence shown here is derived from an EMBL/GenBank/DDBJ whole genome shotgun (WGS) entry which is preliminary data.</text>
</comment>
<protein>
    <submittedName>
        <fullName evidence="1">Uncharacterized protein</fullName>
    </submittedName>
</protein>
<organism evidence="1 2">
    <name type="scientific">Cellulomonas xylanilytica</name>
    <dbReference type="NCBI Taxonomy" id="233583"/>
    <lineage>
        <taxon>Bacteria</taxon>
        <taxon>Bacillati</taxon>
        <taxon>Actinomycetota</taxon>
        <taxon>Actinomycetes</taxon>
        <taxon>Micrococcales</taxon>
        <taxon>Cellulomonadaceae</taxon>
        <taxon>Cellulomonas</taxon>
    </lineage>
</organism>
<dbReference type="RefSeq" id="WP_146928495.1">
    <property type="nucleotide sequence ID" value="NZ_BJUB01000009.1"/>
</dbReference>
<reference evidence="1 2" key="1">
    <citation type="submission" date="2019-07" db="EMBL/GenBank/DDBJ databases">
        <title>Whole genome shotgun sequence of Cellulomonas xylanilytica NBRC 101102.</title>
        <authorList>
            <person name="Hosoyama A."/>
            <person name="Uohara A."/>
            <person name="Ohji S."/>
            <person name="Ichikawa N."/>
        </authorList>
    </citation>
    <scope>NUCLEOTIDE SEQUENCE [LARGE SCALE GENOMIC DNA]</scope>
    <source>
        <strain evidence="1 2">NBRC 101102</strain>
    </source>
</reference>
<accession>A0A510V6J6</accession>
<evidence type="ECO:0000313" key="2">
    <source>
        <dbReference type="Proteomes" id="UP000321118"/>
    </source>
</evidence>
<keyword evidence="2" id="KW-1185">Reference proteome</keyword>
<dbReference type="EMBL" id="BJUB01000009">
    <property type="protein sequence ID" value="GEK22497.1"/>
    <property type="molecule type" value="Genomic_DNA"/>
</dbReference>
<sequence length="144" mass="16162">MPSQQDREARVGRAVTWSILAAMAVAAVGQLEVWPLTAFRLFSEVRTADQTRLELVAERLDGTEEPLLVAETNPVLVTTDRQYPDLVRAEEDERRGMVLAWLDVSGVDPATVGSVRLDRIDRAYDEDTHLWTDRGRTTVVDVDL</sequence>
<dbReference type="Proteomes" id="UP000321118">
    <property type="component" value="Unassembled WGS sequence"/>
</dbReference>
<evidence type="ECO:0000313" key="1">
    <source>
        <dbReference type="EMBL" id="GEK22497.1"/>
    </source>
</evidence>
<name>A0A510V6J6_9CELL</name>